<dbReference type="InterPro" id="IPR002186">
    <property type="entry name" value="Neocarzinostatin_fam"/>
</dbReference>
<dbReference type="SUPFAM" id="SSF49319">
    <property type="entry name" value="Actinoxanthin-like"/>
    <property type="match status" value="1"/>
</dbReference>
<dbReference type="PRINTS" id="PR01885">
    <property type="entry name" value="MACROMOMYCIN"/>
</dbReference>
<keyword evidence="6" id="KW-0732">Signal</keyword>
<dbReference type="Pfam" id="PF00960">
    <property type="entry name" value="Neocarzinostat"/>
    <property type="match status" value="1"/>
</dbReference>
<evidence type="ECO:0000256" key="2">
    <source>
        <dbReference type="ARBA" id="ARBA00022529"/>
    </source>
</evidence>
<comment type="similarity">
    <text evidence="1">Belongs to the neocarzinostatin family.</text>
</comment>
<evidence type="ECO:0008006" key="9">
    <source>
        <dbReference type="Google" id="ProtNLM"/>
    </source>
</evidence>
<proteinExistence type="inferred from homology"/>
<dbReference type="AlphaFoldDB" id="A0A919VZA6"/>
<keyword evidence="5" id="KW-1015">Disulfide bond</keyword>
<evidence type="ECO:0000256" key="6">
    <source>
        <dbReference type="SAM" id="SignalP"/>
    </source>
</evidence>
<dbReference type="PROSITE" id="PS51318">
    <property type="entry name" value="TAT"/>
    <property type="match status" value="1"/>
</dbReference>
<comment type="caution">
    <text evidence="7">The sequence shown here is derived from an EMBL/GenBank/DDBJ whole genome shotgun (WGS) entry which is preliminary data.</text>
</comment>
<keyword evidence="4" id="KW-0238">DNA-binding</keyword>
<dbReference type="Gene3D" id="2.60.40.230">
    <property type="entry name" value="Neocarzinostatin-like"/>
    <property type="match status" value="1"/>
</dbReference>
<feature type="chain" id="PRO_5039587153" description="Neocarzinostatin family protein" evidence="6">
    <location>
        <begin position="28"/>
        <end position="150"/>
    </location>
</feature>
<accession>A0A919VZA6</accession>
<dbReference type="RefSeq" id="WP_212992016.1">
    <property type="nucleotide sequence ID" value="NZ_BAABEA010000030.1"/>
</dbReference>
<evidence type="ECO:0000313" key="7">
    <source>
        <dbReference type="EMBL" id="GIM74458.1"/>
    </source>
</evidence>
<evidence type="ECO:0000256" key="5">
    <source>
        <dbReference type="ARBA" id="ARBA00023157"/>
    </source>
</evidence>
<dbReference type="GO" id="GO:0003677">
    <property type="term" value="F:DNA binding"/>
    <property type="evidence" value="ECO:0007669"/>
    <property type="project" value="UniProtKB-KW"/>
</dbReference>
<dbReference type="Proteomes" id="UP000681340">
    <property type="component" value="Unassembled WGS sequence"/>
</dbReference>
<feature type="signal peptide" evidence="6">
    <location>
        <begin position="1"/>
        <end position="27"/>
    </location>
</feature>
<evidence type="ECO:0000256" key="4">
    <source>
        <dbReference type="ARBA" id="ARBA00023125"/>
    </source>
</evidence>
<evidence type="ECO:0000313" key="8">
    <source>
        <dbReference type="Proteomes" id="UP000681340"/>
    </source>
</evidence>
<name>A0A919VZA6_9ACTN</name>
<keyword evidence="3" id="KW-0044">Antibiotic</keyword>
<dbReference type="InterPro" id="IPR006311">
    <property type="entry name" value="TAT_signal"/>
</dbReference>
<organism evidence="7 8">
    <name type="scientific">Actinoplanes auranticolor</name>
    <dbReference type="NCBI Taxonomy" id="47988"/>
    <lineage>
        <taxon>Bacteria</taxon>
        <taxon>Bacillati</taxon>
        <taxon>Actinomycetota</taxon>
        <taxon>Actinomycetes</taxon>
        <taxon>Micromonosporales</taxon>
        <taxon>Micromonosporaceae</taxon>
        <taxon>Actinoplanes</taxon>
    </lineage>
</organism>
<keyword evidence="8" id="KW-1185">Reference proteome</keyword>
<evidence type="ECO:0000256" key="3">
    <source>
        <dbReference type="ARBA" id="ARBA00023022"/>
    </source>
</evidence>
<dbReference type="GO" id="GO:0042742">
    <property type="term" value="P:defense response to bacterium"/>
    <property type="evidence" value="ECO:0007669"/>
    <property type="project" value="UniProtKB-KW"/>
</dbReference>
<sequence>MSVNTIKRRLLTGAAATAMVAATVTFAAPMAGAAESEALAAAVSVSPSTGLTDGAAIAVTATGLQVGTTYTIGQCGVVGDVFSCNEAGLVTVSPAADGTATASMTVARTFPGTVGPDGEPGPAVDCTVVECGIGMFNEVGDAAGTSISFA</sequence>
<dbReference type="InterPro" id="IPR027273">
    <property type="entry name" value="Neocarzinostatin-like"/>
</dbReference>
<gene>
    <name evidence="7" type="ORF">Aau02nite_61070</name>
</gene>
<evidence type="ECO:0000256" key="1">
    <source>
        <dbReference type="ARBA" id="ARBA00010648"/>
    </source>
</evidence>
<protein>
    <recommendedName>
        <fullName evidence="9">Neocarzinostatin family protein</fullName>
    </recommendedName>
</protein>
<dbReference type="NCBIfam" id="NF040680">
    <property type="entry name" value="chromo_anti"/>
    <property type="match status" value="1"/>
</dbReference>
<dbReference type="EMBL" id="BOQL01000050">
    <property type="protein sequence ID" value="GIM74458.1"/>
    <property type="molecule type" value="Genomic_DNA"/>
</dbReference>
<reference evidence="7" key="1">
    <citation type="submission" date="2021-03" db="EMBL/GenBank/DDBJ databases">
        <title>Whole genome shotgun sequence of Actinoplanes auranticolor NBRC 12245.</title>
        <authorList>
            <person name="Komaki H."/>
            <person name="Tamura T."/>
        </authorList>
    </citation>
    <scope>NUCLEOTIDE SEQUENCE</scope>
    <source>
        <strain evidence="7">NBRC 12245</strain>
    </source>
</reference>
<keyword evidence="2" id="KW-0929">Antimicrobial</keyword>